<proteinExistence type="predicted"/>
<dbReference type="InterPro" id="IPR003690">
    <property type="entry name" value="MTERF"/>
</dbReference>
<comment type="caution">
    <text evidence="1">The sequence shown here is derived from an EMBL/GenBank/DDBJ whole genome shotgun (WGS) entry which is preliminary data.</text>
</comment>
<keyword evidence="2" id="KW-1185">Reference proteome</keyword>
<dbReference type="OrthoDB" id="637682at2759"/>
<dbReference type="Pfam" id="PF02536">
    <property type="entry name" value="mTERF"/>
    <property type="match status" value="1"/>
</dbReference>
<evidence type="ECO:0008006" key="3">
    <source>
        <dbReference type="Google" id="ProtNLM"/>
    </source>
</evidence>
<accession>A0A8X8CV46</accession>
<dbReference type="PANTHER" id="PTHR13068:SF233">
    <property type="entry name" value="MTERF FAMILY PROTEIN"/>
    <property type="match status" value="1"/>
</dbReference>
<dbReference type="Proteomes" id="UP000886885">
    <property type="component" value="Chromosome 8A"/>
</dbReference>
<dbReference type="SMART" id="SM00733">
    <property type="entry name" value="Mterf"/>
    <property type="match status" value="3"/>
</dbReference>
<dbReference type="AlphaFoldDB" id="A0A8X8CV46"/>
<reference evidence="1" key="1">
    <citation type="journal article" date="2020" name="bioRxiv">
        <title>Hybrid origin of Populus tomentosa Carr. identified through genome sequencing and phylogenomic analysis.</title>
        <authorList>
            <person name="An X."/>
            <person name="Gao K."/>
            <person name="Chen Z."/>
            <person name="Li J."/>
            <person name="Yang X."/>
            <person name="Yang X."/>
            <person name="Zhou J."/>
            <person name="Guo T."/>
            <person name="Zhao T."/>
            <person name="Huang S."/>
            <person name="Miao D."/>
            <person name="Khan W.U."/>
            <person name="Rao P."/>
            <person name="Ye M."/>
            <person name="Lei B."/>
            <person name="Liao W."/>
            <person name="Wang J."/>
            <person name="Ji L."/>
            <person name="Li Y."/>
            <person name="Guo B."/>
            <person name="Mustafa N.S."/>
            <person name="Li S."/>
            <person name="Yun Q."/>
            <person name="Keller S.R."/>
            <person name="Mao J."/>
            <person name="Zhang R."/>
            <person name="Strauss S.H."/>
        </authorList>
    </citation>
    <scope>NUCLEOTIDE SEQUENCE</scope>
    <source>
        <strain evidence="1">GM15</strain>
        <tissue evidence="1">Leaf</tissue>
    </source>
</reference>
<protein>
    <recommendedName>
        <fullName evidence="3">Mitochondrial transcription termination factor family protein</fullName>
    </recommendedName>
</protein>
<dbReference type="GO" id="GO:0003676">
    <property type="term" value="F:nucleic acid binding"/>
    <property type="evidence" value="ECO:0007669"/>
    <property type="project" value="InterPro"/>
</dbReference>
<organism evidence="1 2">
    <name type="scientific">Populus tomentosa</name>
    <name type="common">Chinese white poplar</name>
    <dbReference type="NCBI Taxonomy" id="118781"/>
    <lineage>
        <taxon>Eukaryota</taxon>
        <taxon>Viridiplantae</taxon>
        <taxon>Streptophyta</taxon>
        <taxon>Embryophyta</taxon>
        <taxon>Tracheophyta</taxon>
        <taxon>Spermatophyta</taxon>
        <taxon>Magnoliopsida</taxon>
        <taxon>eudicotyledons</taxon>
        <taxon>Gunneridae</taxon>
        <taxon>Pentapetalae</taxon>
        <taxon>rosids</taxon>
        <taxon>fabids</taxon>
        <taxon>Malpighiales</taxon>
        <taxon>Salicaceae</taxon>
        <taxon>Saliceae</taxon>
        <taxon>Populus</taxon>
    </lineage>
</organism>
<gene>
    <name evidence="1" type="ORF">POTOM_030636</name>
</gene>
<evidence type="ECO:0000313" key="2">
    <source>
        <dbReference type="Proteomes" id="UP000886885"/>
    </source>
</evidence>
<dbReference type="PANTHER" id="PTHR13068">
    <property type="entry name" value="CGI-12 PROTEIN-RELATED"/>
    <property type="match status" value="1"/>
</dbReference>
<sequence length="430" mass="48973">MLEFLSRIITCSVRTSMIDKACIFETTSLLSSSLRCISSNTTNHYAFTVSYLINSCGLSPKSALAASKDVHFDDPHKPDVVLSFFKNHGFSKAQIFNIIKGYPGVLLTNPDKTLLPKLEFLQSKGVSSPDIAKIISSHPWTLQRRYCFVPIFYFFKHLVQSDDTTIKVFKRYPGLFGLDLAIVTSMLNILRDNGVPESNIPIVKWERKLDAYRDWGLSHEEILAAFRNVEKTLIPRASVLEILVSRGLIEKSFRSYAFFQRRNRIFQDAKAFDDKQDGYCDMLLLTVHVAINEASVLASLIILKACDNDGQQSLLRRYPAILQTPLSAGGVIDSYVWNFSRNGIYTVRRFGGFRKDNSAFYVFVLLRNKDVIPVHFNLCKRHVQADKIFSFCPQRDETFAVKYQIHYITVLNNLRKEGEFYSVTASSSVS</sequence>
<evidence type="ECO:0000313" key="1">
    <source>
        <dbReference type="EMBL" id="KAG6766549.1"/>
    </source>
</evidence>
<dbReference type="EMBL" id="JAAWWB010000015">
    <property type="protein sequence ID" value="KAG6766549.1"/>
    <property type="molecule type" value="Genomic_DNA"/>
</dbReference>
<name>A0A8X8CV46_POPTO</name>